<feature type="transmembrane region" description="Helical" evidence="1">
    <location>
        <begin position="112"/>
        <end position="133"/>
    </location>
</feature>
<reference evidence="2 3" key="1">
    <citation type="submission" date="2022-03" db="EMBL/GenBank/DDBJ databases">
        <title>Pseudonocardia alaer sp. nov., a novel actinomycete isolated from reed forest soil.</title>
        <authorList>
            <person name="Wang L."/>
        </authorList>
    </citation>
    <scope>NUCLEOTIDE SEQUENCE [LARGE SCALE GENOMIC DNA]</scope>
    <source>
        <strain evidence="2 3">Y-16303</strain>
    </source>
</reference>
<keyword evidence="1" id="KW-0472">Membrane</keyword>
<feature type="transmembrane region" description="Helical" evidence="1">
    <location>
        <begin position="154"/>
        <end position="173"/>
    </location>
</feature>
<evidence type="ECO:0000313" key="3">
    <source>
        <dbReference type="Proteomes" id="UP001299970"/>
    </source>
</evidence>
<feature type="transmembrane region" description="Helical" evidence="1">
    <location>
        <begin position="75"/>
        <end position="92"/>
    </location>
</feature>
<feature type="transmembrane region" description="Helical" evidence="1">
    <location>
        <begin position="48"/>
        <end position="68"/>
    </location>
</feature>
<keyword evidence="3" id="KW-1185">Reference proteome</keyword>
<dbReference type="EMBL" id="JAKXMK010000011">
    <property type="protein sequence ID" value="MCH6166973.1"/>
    <property type="molecule type" value="Genomic_DNA"/>
</dbReference>
<dbReference type="Proteomes" id="UP001299970">
    <property type="component" value="Unassembled WGS sequence"/>
</dbReference>
<organism evidence="2 3">
    <name type="scientific">Pseudonocardia alaniniphila</name>
    <dbReference type="NCBI Taxonomy" id="75291"/>
    <lineage>
        <taxon>Bacteria</taxon>
        <taxon>Bacillati</taxon>
        <taxon>Actinomycetota</taxon>
        <taxon>Actinomycetes</taxon>
        <taxon>Pseudonocardiales</taxon>
        <taxon>Pseudonocardiaceae</taxon>
        <taxon>Pseudonocardia</taxon>
    </lineage>
</organism>
<sequence>MARRNPKPDASLAHILGGHGGAIDATVPVVGFVLVFTLADSASWTSPIAWAAGAALLTAVVIAVVRLAGGKQPRAVLFGLLGVAVAALVALYTGRAVDFFLVQIVSNAASALAWAVSIVIRWPLLGVVVGTLLGQRTRWRRDPDLLRGYQRASWLWVGQYLVRLAVFLPLYVADAVVPLGIARAALTWPLVALCVALSWPVLRSALPEGHRGLRHPAEGDAGSRSAT</sequence>
<name>A0ABS9TEZ4_9PSEU</name>
<gene>
    <name evidence="2" type="ORF">MMF94_14890</name>
</gene>
<protein>
    <submittedName>
        <fullName evidence="2">DUF3159 domain-containing protein</fullName>
    </submittedName>
</protein>
<dbReference type="RefSeq" id="WP_241037042.1">
    <property type="nucleotide sequence ID" value="NZ_BAAAJF010000036.1"/>
</dbReference>
<feature type="transmembrane region" description="Helical" evidence="1">
    <location>
        <begin position="185"/>
        <end position="202"/>
    </location>
</feature>
<feature type="transmembrane region" description="Helical" evidence="1">
    <location>
        <begin position="12"/>
        <end position="36"/>
    </location>
</feature>
<keyword evidence="1" id="KW-0812">Transmembrane</keyword>
<evidence type="ECO:0000313" key="2">
    <source>
        <dbReference type="EMBL" id="MCH6166973.1"/>
    </source>
</evidence>
<dbReference type="InterPro" id="IPR016566">
    <property type="entry name" value="UCP010219"/>
</dbReference>
<comment type="caution">
    <text evidence="2">The sequence shown here is derived from an EMBL/GenBank/DDBJ whole genome shotgun (WGS) entry which is preliminary data.</text>
</comment>
<evidence type="ECO:0000256" key="1">
    <source>
        <dbReference type="SAM" id="Phobius"/>
    </source>
</evidence>
<keyword evidence="1" id="KW-1133">Transmembrane helix</keyword>
<proteinExistence type="predicted"/>
<dbReference type="Pfam" id="PF11361">
    <property type="entry name" value="DUF3159"/>
    <property type="match status" value="1"/>
</dbReference>
<accession>A0ABS9TEZ4</accession>